<dbReference type="Pfam" id="PF04773">
    <property type="entry name" value="FecR"/>
    <property type="match status" value="1"/>
</dbReference>
<dbReference type="Proteomes" id="UP000190166">
    <property type="component" value="Unassembled WGS sequence"/>
</dbReference>
<organism evidence="4 5">
    <name type="scientific">Chitinophaga ginsengisegetis</name>
    <dbReference type="NCBI Taxonomy" id="393003"/>
    <lineage>
        <taxon>Bacteria</taxon>
        <taxon>Pseudomonadati</taxon>
        <taxon>Bacteroidota</taxon>
        <taxon>Chitinophagia</taxon>
        <taxon>Chitinophagales</taxon>
        <taxon>Chitinophagaceae</taxon>
        <taxon>Chitinophaga</taxon>
    </lineage>
</organism>
<gene>
    <name evidence="4" type="ORF">SAMN05660461_2292</name>
</gene>
<proteinExistence type="predicted"/>
<dbReference type="InterPro" id="IPR012373">
    <property type="entry name" value="Ferrdict_sens_TM"/>
</dbReference>
<evidence type="ECO:0000259" key="2">
    <source>
        <dbReference type="Pfam" id="PF04773"/>
    </source>
</evidence>
<dbReference type="InterPro" id="IPR006860">
    <property type="entry name" value="FecR"/>
</dbReference>
<dbReference type="InterPro" id="IPR032508">
    <property type="entry name" value="FecR_C"/>
</dbReference>
<dbReference type="AlphaFoldDB" id="A0A1T5NMY5"/>
<keyword evidence="5" id="KW-1185">Reference proteome</keyword>
<evidence type="ECO:0000259" key="3">
    <source>
        <dbReference type="Pfam" id="PF16344"/>
    </source>
</evidence>
<reference evidence="4 5" key="1">
    <citation type="submission" date="2017-02" db="EMBL/GenBank/DDBJ databases">
        <authorList>
            <person name="Peterson S.W."/>
        </authorList>
    </citation>
    <scope>NUCLEOTIDE SEQUENCE [LARGE SCALE GENOMIC DNA]</scope>
    <source>
        <strain evidence="4 5">DSM 18108</strain>
    </source>
</reference>
<dbReference type="PIRSF" id="PIRSF018266">
    <property type="entry name" value="FecR"/>
    <property type="match status" value="1"/>
</dbReference>
<feature type="domain" description="FecR protein" evidence="2">
    <location>
        <begin position="121"/>
        <end position="209"/>
    </location>
</feature>
<feature type="transmembrane region" description="Helical" evidence="1">
    <location>
        <begin position="86"/>
        <end position="106"/>
    </location>
</feature>
<dbReference type="PANTHER" id="PTHR30273">
    <property type="entry name" value="PERIPLASMIC SIGNAL SENSOR AND SIGMA FACTOR ACTIVATOR FECR-RELATED"/>
    <property type="match status" value="1"/>
</dbReference>
<keyword evidence="1" id="KW-0472">Membrane</keyword>
<evidence type="ECO:0000313" key="5">
    <source>
        <dbReference type="Proteomes" id="UP000190166"/>
    </source>
</evidence>
<accession>A0A1T5NMY5</accession>
<sequence length="326" mass="36996">MEENKERITSLFIKLTERKCTQEERLELLAWLQENPLPEYLPAVEDLLQQQPWPAMPADTAGQIFTAILQHTPSKPVIPLWKRTGFRVAAALVPLIGLATLLLFFYRDKNDKRHFVNNTRQVQTFRLEDGTVISLNQRSSLTVNTSPHKNQPREAWLKGEAFFTVIHQAANPFVVHTGNGVDVNVLGTAFNVNTANGHAVVVLNEGRVKINTGAGHALTLNPGEMASYNADTKMLTRQKVDTLFQTSWKYNLLAFKEEPLKIVMQKLGEQYDYEIVFDQEGTGELLFTGYLPSDNLQQAIITIEQSFNLQFILQHKIIRVNTKKIL</sequence>
<evidence type="ECO:0000256" key="1">
    <source>
        <dbReference type="SAM" id="Phobius"/>
    </source>
</evidence>
<dbReference type="EMBL" id="FUZZ01000001">
    <property type="protein sequence ID" value="SKD01765.1"/>
    <property type="molecule type" value="Genomic_DNA"/>
</dbReference>
<name>A0A1T5NMY5_9BACT</name>
<feature type="domain" description="Protein FecR C-terminal" evidence="3">
    <location>
        <begin position="253"/>
        <end position="318"/>
    </location>
</feature>
<dbReference type="Pfam" id="PF16344">
    <property type="entry name" value="FecR_C"/>
    <property type="match status" value="1"/>
</dbReference>
<dbReference type="RefSeq" id="WP_079469480.1">
    <property type="nucleotide sequence ID" value="NZ_FUZZ01000001.1"/>
</dbReference>
<keyword evidence="1" id="KW-1133">Transmembrane helix</keyword>
<protein>
    <submittedName>
        <fullName evidence="4">FecR family protein</fullName>
    </submittedName>
</protein>
<dbReference type="Gene3D" id="3.55.50.30">
    <property type="match status" value="1"/>
</dbReference>
<dbReference type="PANTHER" id="PTHR30273:SF2">
    <property type="entry name" value="PROTEIN FECR"/>
    <property type="match status" value="1"/>
</dbReference>
<dbReference type="STRING" id="393003.SAMN05660461_2292"/>
<dbReference type="Gene3D" id="2.60.120.1440">
    <property type="match status" value="1"/>
</dbReference>
<dbReference type="GO" id="GO:0016989">
    <property type="term" value="F:sigma factor antagonist activity"/>
    <property type="evidence" value="ECO:0007669"/>
    <property type="project" value="TreeGrafter"/>
</dbReference>
<keyword evidence="1" id="KW-0812">Transmembrane</keyword>
<evidence type="ECO:0000313" key="4">
    <source>
        <dbReference type="EMBL" id="SKD01765.1"/>
    </source>
</evidence>